<dbReference type="RefSeq" id="WP_005367353.1">
    <property type="nucleotide sequence ID" value="NZ_CH902600.1"/>
</dbReference>
<dbReference type="eggNOG" id="COG0210">
    <property type="taxonomic scope" value="Bacteria"/>
</dbReference>
<keyword evidence="5" id="KW-0547">Nucleotide-binding</keyword>
<feature type="coiled-coil region" evidence="1">
    <location>
        <begin position="496"/>
        <end position="530"/>
    </location>
</feature>
<proteinExistence type="predicted"/>
<dbReference type="AlphaFoldDB" id="Q1ZQC5"/>
<keyword evidence="5" id="KW-0067">ATP-binding</keyword>
<dbReference type="Pfam" id="PF13086">
    <property type="entry name" value="AAA_11"/>
    <property type="match status" value="1"/>
</dbReference>
<protein>
    <submittedName>
        <fullName evidence="5">DNA helicase, putative</fullName>
    </submittedName>
</protein>
<dbReference type="OrthoDB" id="9757917at2"/>
<dbReference type="Gene3D" id="3.40.50.300">
    <property type="entry name" value="P-loop containing nucleotide triphosphate hydrolases"/>
    <property type="match status" value="3"/>
</dbReference>
<dbReference type="InterPro" id="IPR041677">
    <property type="entry name" value="DNA2/NAM7_AAA_11"/>
</dbReference>
<dbReference type="eggNOG" id="COG1112">
    <property type="taxonomic scope" value="Bacteria"/>
</dbReference>
<dbReference type="CDD" id="cd18808">
    <property type="entry name" value="SF1_C_Upf1"/>
    <property type="match status" value="1"/>
</dbReference>
<feature type="domain" description="DNA2/NAM7 helicase helicase" evidence="3">
    <location>
        <begin position="350"/>
        <end position="725"/>
    </location>
</feature>
<evidence type="ECO:0000259" key="4">
    <source>
        <dbReference type="Pfam" id="PF13087"/>
    </source>
</evidence>
<evidence type="ECO:0000259" key="3">
    <source>
        <dbReference type="Pfam" id="PF13086"/>
    </source>
</evidence>
<dbReference type="InterPro" id="IPR041679">
    <property type="entry name" value="DNA2/NAM7-like_C"/>
</dbReference>
<dbReference type="Pfam" id="PF13087">
    <property type="entry name" value="AAA_12"/>
    <property type="match status" value="1"/>
</dbReference>
<dbReference type="InterPro" id="IPR045055">
    <property type="entry name" value="DNA2/NAM7-like"/>
</dbReference>
<keyword evidence="5" id="KW-0378">Hydrolase</keyword>
<dbReference type="InterPro" id="IPR027417">
    <property type="entry name" value="P-loop_NTPase"/>
</dbReference>
<sequence length="1028" mass="116771">MLAHNQTVPFWPEEKTAKYPSILPLLYRVENNYLDKNWPDNGESQEAVIKQIRSAQKGWVSSFKPKDTIIVTLLVGKYKVTMNVAKSDDNPRLWLGRIYYANNQDRQRMLENGVLLEFGGVRLLTGREFGVGLENTDYRYSSGKYASELLDVINSPWNVEGEEREQNDITEESLSFEEQEMVDVLRCFIDSEYELERIAAQQCMPFQATSITARSERTTYRLHYEVKFDEFDYSRLVETQPTLLEMLNEMREPTDILMEIADLNPVENEPIIHVSIEKQALDSQIPEQALLNVAALPTLKKVRNAVVDSLESETSKNPWLLSLAAGVYDHSPLTPVKVPVPPSKFPPTPSQVKAIDSGAGSDDYTLVLGPPGTGKTTVILQWVKYFAAQGKRVLVTSQNNKAVDNVLERLAEEDDFECLRIGNENKISSCLEDITLDNKAAKLQERMFSSADETLKVLEQQLEHIKGLLVSKDEIIKQLDEADKAQSDHSHYTNTLLELKDNLVEIERDIVLKNNTLEQLSEQIIETQQKEWPIFKSVSRWLNNKKISLINYRINKVNLKTSELKGQRLQLGNTIEETESKITEAHSLMDSIHCQIEGYFEQVTSLVDDINIPGSSGKKVTKFEMESLDELLVKVSSIHTNLTEWFNKLKTERQQALYKILMENVNVVGATCIGINTKALFRELDFDVVIVDESGQIQLHNLIVPLSRANKAILVGDHKQLPPVVSDEVLEEVEAKDFGDYKDLYRLSWFEHLWNGAPEDRKIMLDTQFRCPSMISDFVSEAFYEGKYFAGVGMDKKKPLLSYCPQPMIWIDTTWLQEKAEKATSEDGRAVVQDNVCETELVIALLKTSIKEMPELAENREIGIIVPYANHVKAIQKAIKREQKRGQLSELTMPLNELVASVDSFQGQERDLIIFTFTRSNRQGKVGFLSDWRRLNVAQTRAKKQLVMIGDSQTLTKGADRQNAHDVEFKKAMVLLKSQCHKKGALLQAAQFLPDAKTAQRPKNSTASNNRKNSNVQTSKKTLVSENG</sequence>
<dbReference type="HOGENOM" id="CLU_277386_0_0_6"/>
<gene>
    <name evidence="5" type="ORF">VAS14_01601</name>
</gene>
<comment type="caution">
    <text evidence="5">The sequence shown here is derived from an EMBL/GenBank/DDBJ whole genome shotgun (WGS) entry which is preliminary data.</text>
</comment>
<dbReference type="Proteomes" id="UP000001603">
    <property type="component" value="Unassembled WGS sequence"/>
</dbReference>
<dbReference type="PANTHER" id="PTHR10887:SF495">
    <property type="entry name" value="HELICASE SENATAXIN ISOFORM X1-RELATED"/>
    <property type="match status" value="1"/>
</dbReference>
<feature type="region of interest" description="Disordered" evidence="2">
    <location>
        <begin position="996"/>
        <end position="1028"/>
    </location>
</feature>
<evidence type="ECO:0000313" key="5">
    <source>
        <dbReference type="EMBL" id="EAS64372.1"/>
    </source>
</evidence>
<dbReference type="CDD" id="cd17934">
    <property type="entry name" value="DEXXQc_Upf1-like"/>
    <property type="match status" value="1"/>
</dbReference>
<evidence type="ECO:0000256" key="1">
    <source>
        <dbReference type="SAM" id="Coils"/>
    </source>
</evidence>
<evidence type="ECO:0000256" key="2">
    <source>
        <dbReference type="SAM" id="MobiDB-lite"/>
    </source>
</evidence>
<accession>Q1ZQC5</accession>
<keyword evidence="5" id="KW-0347">Helicase</keyword>
<dbReference type="InterPro" id="IPR047187">
    <property type="entry name" value="SF1_C_Upf1"/>
</dbReference>
<dbReference type="GO" id="GO:0004386">
    <property type="term" value="F:helicase activity"/>
    <property type="evidence" value="ECO:0007669"/>
    <property type="project" value="UniProtKB-KW"/>
</dbReference>
<name>Q1ZQC5_PHOAS</name>
<dbReference type="EMBL" id="AAOJ01000003">
    <property type="protein sequence ID" value="EAS64372.1"/>
    <property type="molecule type" value="Genomic_DNA"/>
</dbReference>
<organism evidence="5 6">
    <name type="scientific">Photobacterium angustum (strain S14 / CCUG 15956)</name>
    <name type="common">Vibrio sp. (strain S14 / CCUG 15956)</name>
    <dbReference type="NCBI Taxonomy" id="314292"/>
    <lineage>
        <taxon>Bacteria</taxon>
        <taxon>Pseudomonadati</taxon>
        <taxon>Pseudomonadota</taxon>
        <taxon>Gammaproteobacteria</taxon>
        <taxon>Vibrionales</taxon>
        <taxon>Vibrionaceae</taxon>
        <taxon>Photobacterium</taxon>
    </lineage>
</organism>
<reference evidence="5 6" key="1">
    <citation type="journal article" date="2009" name="Proc. Natl. Acad. Sci. U.S.A.">
        <title>The genomic basis of trophic strategy in marine bacteria.</title>
        <authorList>
            <person name="Lauro F.M."/>
            <person name="McDougald D."/>
            <person name="Thomas T."/>
            <person name="Williams T.J."/>
            <person name="Egan S."/>
            <person name="Rice S."/>
            <person name="DeMaere M.Z."/>
            <person name="Ting L."/>
            <person name="Ertan H."/>
            <person name="Johnson J."/>
            <person name="Ferriera S."/>
            <person name="Lapidus A."/>
            <person name="Anderson I."/>
            <person name="Kyrpides N."/>
            <person name="Munk A.C."/>
            <person name="Detter C."/>
            <person name="Han C.S."/>
            <person name="Brown M.V."/>
            <person name="Robb F.T."/>
            <person name="Kjelleberg S."/>
            <person name="Cavicchioli R."/>
        </authorList>
    </citation>
    <scope>NUCLEOTIDE SEQUENCE [LARGE SCALE GENOMIC DNA]</scope>
    <source>
        <strain evidence="5 6">S14</strain>
    </source>
</reference>
<feature type="domain" description="DNA2/NAM7 helicase-like C-terminal" evidence="4">
    <location>
        <begin position="746"/>
        <end position="952"/>
    </location>
</feature>
<dbReference type="PANTHER" id="PTHR10887">
    <property type="entry name" value="DNA2/NAM7 HELICASE FAMILY"/>
    <property type="match status" value="1"/>
</dbReference>
<evidence type="ECO:0000313" key="6">
    <source>
        <dbReference type="Proteomes" id="UP000001603"/>
    </source>
</evidence>
<keyword evidence="1" id="KW-0175">Coiled coil</keyword>
<feature type="compositionally biased region" description="Polar residues" evidence="2">
    <location>
        <begin position="1001"/>
        <end position="1028"/>
    </location>
</feature>
<dbReference type="SUPFAM" id="SSF52540">
    <property type="entry name" value="P-loop containing nucleoside triphosphate hydrolases"/>
    <property type="match status" value="1"/>
</dbReference>